<keyword evidence="3" id="KW-1185">Reference proteome</keyword>
<dbReference type="EMBL" id="CAUWAG010000004">
    <property type="protein sequence ID" value="CAJ2502219.1"/>
    <property type="molecule type" value="Genomic_DNA"/>
</dbReference>
<gene>
    <name evidence="2" type="ORF">KHLLAP_LOCUS2687</name>
</gene>
<name>A0AAI8VC65_9PEZI</name>
<dbReference type="Proteomes" id="UP001295740">
    <property type="component" value="Unassembled WGS sequence"/>
</dbReference>
<sequence>MSRCQASSSRSSAPFEPINDVALGSLIIIQTGDEDDQIESFLKPAIGKALLFLFTDHVQDAFKAAMKELGTKYDILTWCEQQDDSSSVDGAVDRFFMREMIENDLYIGYGGTADSEHLAETLLTVEYEQRGYTSVPGYVCLNKKASPLFSFTTALNLSLTSQQIVGQLAEFAQVHRLSQDIKAMYQLQVPIVTAIIHGWAKLMAADSLIYAPINASLRVHGHPHMEPQLKSSMIRAAYEFGNDMIRRIFGGNIEFHRLGRYNQDCNPAGFVVIYAQKSPNETETAPGPSRNPETSIKRLPDALMKMVMVNGKWVNRQLEIEREYPLRDIREELYKLQTKPAEENGVDNEENGIDNEENGINNQENGINNKENRIDNEEKRIDNEENGIDNEENGIDNEENGINNQENGINNKENRIDNEEKRIDNEENGIDNEENGIDNEENGIDNEENGINNKENRIDNEEKRIDNEENGIDNEENGIDNEEKRIDNEENGINNQENGINNKENRTDNEEKRIDNEENGMDNEGNGK</sequence>
<feature type="compositionally biased region" description="Basic and acidic residues" evidence="1">
    <location>
        <begin position="412"/>
        <end position="425"/>
    </location>
</feature>
<feature type="compositionally biased region" description="Low complexity" evidence="1">
    <location>
        <begin position="491"/>
        <end position="502"/>
    </location>
</feature>
<protein>
    <submittedName>
        <fullName evidence="2">Uu.00g096130.m01.CDS01</fullName>
    </submittedName>
</protein>
<evidence type="ECO:0000313" key="2">
    <source>
        <dbReference type="EMBL" id="CAJ2502219.1"/>
    </source>
</evidence>
<accession>A0AAI8VC65</accession>
<proteinExistence type="predicted"/>
<feature type="compositionally biased region" description="Basic and acidic residues" evidence="1">
    <location>
        <begin position="503"/>
        <end position="516"/>
    </location>
</feature>
<feature type="compositionally biased region" description="Basic and acidic residues" evidence="1">
    <location>
        <begin position="454"/>
        <end position="467"/>
    </location>
</feature>
<dbReference type="SUPFAM" id="SSF57997">
    <property type="entry name" value="Tropomyosin"/>
    <property type="match status" value="1"/>
</dbReference>
<feature type="compositionally biased region" description="Acidic residues" evidence="1">
    <location>
        <begin position="384"/>
        <end position="399"/>
    </location>
</feature>
<feature type="compositionally biased region" description="Acidic residues" evidence="1">
    <location>
        <begin position="468"/>
        <end position="480"/>
    </location>
</feature>
<organism evidence="2 3">
    <name type="scientific">Anthostomella pinea</name>
    <dbReference type="NCBI Taxonomy" id="933095"/>
    <lineage>
        <taxon>Eukaryota</taxon>
        <taxon>Fungi</taxon>
        <taxon>Dikarya</taxon>
        <taxon>Ascomycota</taxon>
        <taxon>Pezizomycotina</taxon>
        <taxon>Sordariomycetes</taxon>
        <taxon>Xylariomycetidae</taxon>
        <taxon>Xylariales</taxon>
        <taxon>Xylariaceae</taxon>
        <taxon>Anthostomella</taxon>
    </lineage>
</organism>
<evidence type="ECO:0000313" key="3">
    <source>
        <dbReference type="Proteomes" id="UP001295740"/>
    </source>
</evidence>
<dbReference type="AlphaFoldDB" id="A0AAI8VC65"/>
<feature type="region of interest" description="Disordered" evidence="1">
    <location>
        <begin position="338"/>
        <end position="528"/>
    </location>
</feature>
<feature type="compositionally biased region" description="Basic and acidic residues" evidence="1">
    <location>
        <begin position="370"/>
        <end position="383"/>
    </location>
</feature>
<feature type="compositionally biased region" description="Low complexity" evidence="1">
    <location>
        <begin position="400"/>
        <end position="411"/>
    </location>
</feature>
<comment type="caution">
    <text evidence="2">The sequence shown here is derived from an EMBL/GenBank/DDBJ whole genome shotgun (WGS) entry which is preliminary data.</text>
</comment>
<evidence type="ECO:0000256" key="1">
    <source>
        <dbReference type="SAM" id="MobiDB-lite"/>
    </source>
</evidence>
<feature type="compositionally biased region" description="Acidic residues" evidence="1">
    <location>
        <begin position="426"/>
        <end position="448"/>
    </location>
</feature>
<reference evidence="2" key="1">
    <citation type="submission" date="2023-10" db="EMBL/GenBank/DDBJ databases">
        <authorList>
            <person name="Hackl T."/>
        </authorList>
    </citation>
    <scope>NUCLEOTIDE SEQUENCE</scope>
</reference>
<feature type="compositionally biased region" description="Low complexity" evidence="1">
    <location>
        <begin position="358"/>
        <end position="369"/>
    </location>
</feature>
<feature type="compositionally biased region" description="Acidic residues" evidence="1">
    <location>
        <begin position="344"/>
        <end position="357"/>
    </location>
</feature>